<evidence type="ECO:0000313" key="2">
    <source>
        <dbReference type="Proteomes" id="UP000051160"/>
    </source>
</evidence>
<keyword evidence="2" id="KW-1185">Reference proteome</keyword>
<dbReference type="EMBL" id="AZEE01000027">
    <property type="protein sequence ID" value="KRK98535.1"/>
    <property type="molecule type" value="Genomic_DNA"/>
</dbReference>
<sequence>MNISFHNQKTAQTGSFLMSFWSMLHLTNKVKIVSLNQIGRQQRELFRTKGHS</sequence>
<proteinExistence type="predicted"/>
<comment type="caution">
    <text evidence="1">The sequence shown here is derived from an EMBL/GenBank/DDBJ whole genome shotgun (WGS) entry which is preliminary data.</text>
</comment>
<reference evidence="1 2" key="1">
    <citation type="journal article" date="2015" name="Genome Announc.">
        <title>Expanding the biotechnology potential of lactobacilli through comparative genomics of 213 strains and associated genera.</title>
        <authorList>
            <person name="Sun Z."/>
            <person name="Harris H.M."/>
            <person name="McCann A."/>
            <person name="Guo C."/>
            <person name="Argimon S."/>
            <person name="Zhang W."/>
            <person name="Yang X."/>
            <person name="Jeffery I.B."/>
            <person name="Cooney J.C."/>
            <person name="Kagawa T.F."/>
            <person name="Liu W."/>
            <person name="Song Y."/>
            <person name="Salvetti E."/>
            <person name="Wrobel A."/>
            <person name="Rasinkangas P."/>
            <person name="Parkhill J."/>
            <person name="Rea M.C."/>
            <person name="O'Sullivan O."/>
            <person name="Ritari J."/>
            <person name="Douillard F.P."/>
            <person name="Paul Ross R."/>
            <person name="Yang R."/>
            <person name="Briner A.E."/>
            <person name="Felis G.E."/>
            <person name="de Vos W.M."/>
            <person name="Barrangou R."/>
            <person name="Klaenhammer T.R."/>
            <person name="Caufield P.W."/>
            <person name="Cui Y."/>
            <person name="Zhang H."/>
            <person name="O'Toole P.W."/>
        </authorList>
    </citation>
    <scope>NUCLEOTIDE SEQUENCE [LARGE SCALE GENOMIC DNA]</scope>
    <source>
        <strain evidence="1 2">DSM 19909</strain>
    </source>
</reference>
<gene>
    <name evidence="1" type="ORF">FD04_GL000267</name>
</gene>
<protein>
    <submittedName>
        <fullName evidence="1">Uncharacterized protein</fullName>
    </submittedName>
</protein>
<evidence type="ECO:0000313" key="1">
    <source>
        <dbReference type="EMBL" id="KRK98535.1"/>
    </source>
</evidence>
<organism evidence="1 2">
    <name type="scientific">Secundilactobacillus odoratitofui DSM 19909 = JCM 15043</name>
    <dbReference type="NCBI Taxonomy" id="1423776"/>
    <lineage>
        <taxon>Bacteria</taxon>
        <taxon>Bacillati</taxon>
        <taxon>Bacillota</taxon>
        <taxon>Bacilli</taxon>
        <taxon>Lactobacillales</taxon>
        <taxon>Lactobacillaceae</taxon>
        <taxon>Secundilactobacillus</taxon>
    </lineage>
</organism>
<name>A0A0R1M3T4_9LACO</name>
<accession>A0A0R1M3T4</accession>
<dbReference type="AlphaFoldDB" id="A0A0R1M3T4"/>
<dbReference type="STRING" id="1423776.FD04_GL000267"/>
<dbReference type="Proteomes" id="UP000051160">
    <property type="component" value="Unassembled WGS sequence"/>
</dbReference>